<evidence type="ECO:0000256" key="7">
    <source>
        <dbReference type="HAMAP-Rule" id="MF_00672"/>
    </source>
</evidence>
<feature type="transmembrane region" description="Helical" evidence="7">
    <location>
        <begin position="183"/>
        <end position="204"/>
    </location>
</feature>
<protein>
    <recommendedName>
        <fullName evidence="7">UPF0761 membrane protein Lwor_2373</fullName>
    </recommendedName>
</protein>
<feature type="transmembrane region" description="Helical" evidence="7">
    <location>
        <begin position="40"/>
        <end position="67"/>
    </location>
</feature>
<keyword evidence="5 7" id="KW-1133">Transmembrane helix</keyword>
<dbReference type="GO" id="GO:0005886">
    <property type="term" value="C:plasma membrane"/>
    <property type="evidence" value="ECO:0007669"/>
    <property type="project" value="UniProtKB-SubCell"/>
</dbReference>
<evidence type="ECO:0000256" key="2">
    <source>
        <dbReference type="ARBA" id="ARBA00022475"/>
    </source>
</evidence>
<comment type="subcellular location">
    <subcellularLocation>
        <location evidence="1 7">Cell membrane</location>
        <topology evidence="1 7">Multi-pass membrane protein</topology>
    </subcellularLocation>
</comment>
<dbReference type="Proteomes" id="UP000054662">
    <property type="component" value="Unassembled WGS sequence"/>
</dbReference>
<feature type="transmembrane region" description="Helical" evidence="7">
    <location>
        <begin position="107"/>
        <end position="126"/>
    </location>
</feature>
<comment type="caution">
    <text evidence="8">The sequence shown here is derived from an EMBL/GenBank/DDBJ whole genome shotgun (WGS) entry which is preliminary data.</text>
</comment>
<gene>
    <name evidence="8" type="primary">rbn</name>
    <name evidence="8" type="ORF">Lwor_2373</name>
</gene>
<keyword evidence="3" id="KW-0997">Cell inner membrane</keyword>
<dbReference type="Pfam" id="PF03631">
    <property type="entry name" value="Virul_fac_BrkB"/>
    <property type="match status" value="1"/>
</dbReference>
<evidence type="ECO:0000256" key="3">
    <source>
        <dbReference type="ARBA" id="ARBA00022519"/>
    </source>
</evidence>
<dbReference type="STRING" id="45076.Lwor_2373"/>
<feature type="transmembrane region" description="Helical" evidence="7">
    <location>
        <begin position="147"/>
        <end position="171"/>
    </location>
</feature>
<dbReference type="AlphaFoldDB" id="A0A0W1A396"/>
<dbReference type="NCBIfam" id="TIGR00765">
    <property type="entry name" value="yihY_not_rbn"/>
    <property type="match status" value="1"/>
</dbReference>
<dbReference type="EMBL" id="LNZC01000031">
    <property type="protein sequence ID" value="KTD75807.1"/>
    <property type="molecule type" value="Genomic_DNA"/>
</dbReference>
<dbReference type="PANTHER" id="PTHR30213:SF0">
    <property type="entry name" value="UPF0761 MEMBRANE PROTEIN YIHY"/>
    <property type="match status" value="1"/>
</dbReference>
<keyword evidence="2 7" id="KW-1003">Cell membrane</keyword>
<keyword evidence="6 7" id="KW-0472">Membrane</keyword>
<keyword evidence="4 7" id="KW-0812">Transmembrane</keyword>
<sequence>MKKESRKKLNWKERVTNSYCACDRFIRFVIEHFIKDECAYIASALSFATLLAIVPLMSVGLAIFSAFPMFQSMSEPVQSFIFDNFVPATGKIVQAYVQQFAAQASRLSIWGIAFLIFTALLVMFTIERAFNKIWRVTAARHGIASFLIYWAIISLAPVILGLSLAVSSYLISMPLFAAHQPPFILLHYSPLLLSLIGFTFLYSIVPNCPIKIAHAFWGGLVAAILFELAKQAFAYYLIQFNTYELLYGAFATVPIFFIWVYWVWLITLLGAEISYAFSVHHQRREGKSLDGFSHALLWLHQLWLAQRHGKGLSFSELVDTSNQPFSEDVDEMINALIHLELIHATADGHYMLSRDLSQITLYDLTQFLPYRLPTHIELDYSKSSLAEQWRATFRKNDKGLQKSLNINLEELFRKTVH</sequence>
<evidence type="ECO:0000256" key="1">
    <source>
        <dbReference type="ARBA" id="ARBA00004651"/>
    </source>
</evidence>
<dbReference type="InterPro" id="IPR017039">
    <property type="entry name" value="Virul_fac_BrkB"/>
</dbReference>
<dbReference type="HAMAP" id="MF_00672">
    <property type="entry name" value="UPF0761"/>
    <property type="match status" value="1"/>
</dbReference>
<accession>A0A0W1A396</accession>
<keyword evidence="9" id="KW-1185">Reference proteome</keyword>
<dbReference type="PANTHER" id="PTHR30213">
    <property type="entry name" value="INNER MEMBRANE PROTEIN YHJD"/>
    <property type="match status" value="1"/>
</dbReference>
<evidence type="ECO:0000313" key="9">
    <source>
        <dbReference type="Proteomes" id="UP000054662"/>
    </source>
</evidence>
<dbReference type="RefSeq" id="WP_058494138.1">
    <property type="nucleotide sequence ID" value="NZ_CBCRUR010000021.1"/>
</dbReference>
<feature type="transmembrane region" description="Helical" evidence="7">
    <location>
        <begin position="216"/>
        <end position="238"/>
    </location>
</feature>
<dbReference type="InterPro" id="IPR023679">
    <property type="entry name" value="UPF0761_bac"/>
</dbReference>
<dbReference type="OrthoDB" id="9808671at2"/>
<reference evidence="8 9" key="1">
    <citation type="submission" date="2015-11" db="EMBL/GenBank/DDBJ databases">
        <title>Genomic analysis of 38 Legionella species identifies large and diverse effector repertoires.</title>
        <authorList>
            <person name="Burstein D."/>
            <person name="Amaro F."/>
            <person name="Zusman T."/>
            <person name="Lifshitz Z."/>
            <person name="Cohen O."/>
            <person name="Gilbert J.A."/>
            <person name="Pupko T."/>
            <person name="Shuman H.A."/>
            <person name="Segal G."/>
        </authorList>
    </citation>
    <scope>NUCLEOTIDE SEQUENCE [LARGE SCALE GENOMIC DNA]</scope>
    <source>
        <strain evidence="8 9">ATCC 49508</strain>
    </source>
</reference>
<feature type="transmembrane region" description="Helical" evidence="7">
    <location>
        <begin position="258"/>
        <end position="277"/>
    </location>
</feature>
<proteinExistence type="inferred from homology"/>
<evidence type="ECO:0000256" key="4">
    <source>
        <dbReference type="ARBA" id="ARBA00022692"/>
    </source>
</evidence>
<organism evidence="8 9">
    <name type="scientific">Legionella worsleiensis</name>
    <dbReference type="NCBI Taxonomy" id="45076"/>
    <lineage>
        <taxon>Bacteria</taxon>
        <taxon>Pseudomonadati</taxon>
        <taxon>Pseudomonadota</taxon>
        <taxon>Gammaproteobacteria</taxon>
        <taxon>Legionellales</taxon>
        <taxon>Legionellaceae</taxon>
        <taxon>Legionella</taxon>
    </lineage>
</organism>
<comment type="similarity">
    <text evidence="7">Belongs to the UPF0761 family.</text>
</comment>
<evidence type="ECO:0000256" key="5">
    <source>
        <dbReference type="ARBA" id="ARBA00022989"/>
    </source>
</evidence>
<evidence type="ECO:0000256" key="6">
    <source>
        <dbReference type="ARBA" id="ARBA00023136"/>
    </source>
</evidence>
<evidence type="ECO:0000313" key="8">
    <source>
        <dbReference type="EMBL" id="KTD75807.1"/>
    </source>
</evidence>
<name>A0A0W1A396_9GAMM</name>
<dbReference type="PATRIC" id="fig|45076.6.peg.2611"/>